<organism evidence="1 2">
    <name type="scientific">Anoxybacteroides rupiense</name>
    <dbReference type="NCBI Taxonomy" id="311460"/>
    <lineage>
        <taxon>Bacteria</taxon>
        <taxon>Bacillati</taxon>
        <taxon>Bacillota</taxon>
        <taxon>Bacilli</taxon>
        <taxon>Bacillales</taxon>
        <taxon>Anoxybacillaceae</taxon>
        <taxon>Anoxybacteroides</taxon>
    </lineage>
</organism>
<protein>
    <recommendedName>
        <fullName evidence="3">Colicin D immunity protein domain-containing protein</fullName>
    </recommendedName>
</protein>
<sequence length="94" mass="11050">MDDLLRCVKGYLEGDLLPERFSYDFLAMYVSHFDDGDLAERYIDALDDISEACGWYEPNPDHRKDYKDYIGEEELKQVVQEKYQAIKSLLDKST</sequence>
<reference evidence="1 2" key="1">
    <citation type="submission" date="2023-03" db="EMBL/GenBank/DDBJ databases">
        <title>Bacillus Genome Sequencing.</title>
        <authorList>
            <person name="Dunlap C."/>
        </authorList>
    </citation>
    <scope>NUCLEOTIDE SEQUENCE [LARGE SCALE GENOMIC DNA]</scope>
    <source>
        <strain evidence="1 2">NRS-38</strain>
    </source>
</reference>
<name>A0ABD5IX92_9BACL</name>
<evidence type="ECO:0008006" key="3">
    <source>
        <dbReference type="Google" id="ProtNLM"/>
    </source>
</evidence>
<dbReference type="AlphaFoldDB" id="A0ABD5IX92"/>
<dbReference type="Proteomes" id="UP001339962">
    <property type="component" value="Unassembled WGS sequence"/>
</dbReference>
<accession>A0ABD5IX92</accession>
<evidence type="ECO:0000313" key="1">
    <source>
        <dbReference type="EMBL" id="MED5052970.1"/>
    </source>
</evidence>
<evidence type="ECO:0000313" key="2">
    <source>
        <dbReference type="Proteomes" id="UP001339962"/>
    </source>
</evidence>
<comment type="caution">
    <text evidence="1">The sequence shown here is derived from an EMBL/GenBank/DDBJ whole genome shotgun (WGS) entry which is preliminary data.</text>
</comment>
<dbReference type="RefSeq" id="WP_044746313.1">
    <property type="nucleotide sequence ID" value="NZ_JAGUQN010000026.1"/>
</dbReference>
<dbReference type="EMBL" id="JARTLI010000037">
    <property type="protein sequence ID" value="MED5052970.1"/>
    <property type="molecule type" value="Genomic_DNA"/>
</dbReference>
<gene>
    <name evidence="1" type="ORF">P9850_14265</name>
</gene>
<proteinExistence type="predicted"/>